<feature type="domain" description="Protein kinase" evidence="3">
    <location>
        <begin position="144"/>
        <end position="403"/>
    </location>
</feature>
<dbReference type="PANTHER" id="PTHR44329">
    <property type="entry name" value="SERINE/THREONINE-PROTEIN KINASE TNNI3K-RELATED"/>
    <property type="match status" value="1"/>
</dbReference>
<dbReference type="Gene3D" id="1.25.40.10">
    <property type="entry name" value="Tetratricopeptide repeat domain"/>
    <property type="match status" value="2"/>
</dbReference>
<evidence type="ECO:0000313" key="6">
    <source>
        <dbReference type="Proteomes" id="UP001254608"/>
    </source>
</evidence>
<evidence type="ECO:0000259" key="4">
    <source>
        <dbReference type="PROSITE" id="PS51755"/>
    </source>
</evidence>
<gene>
    <name evidence="5" type="ORF">RM530_08830</name>
</gene>
<proteinExistence type="predicted"/>
<dbReference type="Gene3D" id="1.10.10.10">
    <property type="entry name" value="Winged helix-like DNA-binding domain superfamily/Winged helix DNA-binding domain"/>
    <property type="match status" value="1"/>
</dbReference>
<organism evidence="5 6">
    <name type="scientific">Banduia mediterranea</name>
    <dbReference type="NCBI Taxonomy" id="3075609"/>
    <lineage>
        <taxon>Bacteria</taxon>
        <taxon>Pseudomonadati</taxon>
        <taxon>Pseudomonadota</taxon>
        <taxon>Gammaproteobacteria</taxon>
        <taxon>Nevskiales</taxon>
        <taxon>Algiphilaceae</taxon>
        <taxon>Banduia</taxon>
    </lineage>
</organism>
<protein>
    <submittedName>
        <fullName evidence="5">Tetratricopeptide repeat protein</fullName>
    </submittedName>
</protein>
<dbReference type="Pfam" id="PF00486">
    <property type="entry name" value="Trans_reg_C"/>
    <property type="match status" value="1"/>
</dbReference>
<dbReference type="SMART" id="SM00862">
    <property type="entry name" value="Trans_reg_C"/>
    <property type="match status" value="1"/>
</dbReference>
<dbReference type="InterPro" id="IPR001867">
    <property type="entry name" value="OmpR/PhoB-type_DNA-bd"/>
</dbReference>
<dbReference type="InterPro" id="IPR008271">
    <property type="entry name" value="Ser/Thr_kinase_AS"/>
</dbReference>
<reference evidence="5 6" key="1">
    <citation type="submission" date="2023-09" db="EMBL/GenBank/DDBJ databases">
        <authorList>
            <person name="Rey-Velasco X."/>
        </authorList>
    </citation>
    <scope>NUCLEOTIDE SEQUENCE [LARGE SCALE GENOMIC DNA]</scope>
    <source>
        <strain evidence="5 6">W345</strain>
    </source>
</reference>
<dbReference type="SUPFAM" id="SSF48452">
    <property type="entry name" value="TPR-like"/>
    <property type="match status" value="3"/>
</dbReference>
<dbReference type="InterPro" id="IPR011009">
    <property type="entry name" value="Kinase-like_dom_sf"/>
</dbReference>
<evidence type="ECO:0000313" key="5">
    <source>
        <dbReference type="EMBL" id="MDT0497467.1"/>
    </source>
</evidence>
<dbReference type="Pfam" id="PF13424">
    <property type="entry name" value="TPR_12"/>
    <property type="match status" value="1"/>
</dbReference>
<dbReference type="Gene3D" id="1.10.510.10">
    <property type="entry name" value="Transferase(Phosphotransferase) domain 1"/>
    <property type="match status" value="1"/>
</dbReference>
<dbReference type="InterPro" id="IPR036388">
    <property type="entry name" value="WH-like_DNA-bd_sf"/>
</dbReference>
<dbReference type="PROSITE" id="PS00108">
    <property type="entry name" value="PROTEIN_KINASE_ST"/>
    <property type="match status" value="1"/>
</dbReference>
<comment type="caution">
    <text evidence="5">The sequence shown here is derived from an EMBL/GenBank/DDBJ whole genome shotgun (WGS) entry which is preliminary data.</text>
</comment>
<accession>A0ABU2WHY1</accession>
<dbReference type="CDD" id="cd14014">
    <property type="entry name" value="STKc_PknB_like"/>
    <property type="match status" value="1"/>
</dbReference>
<evidence type="ECO:0000259" key="3">
    <source>
        <dbReference type="PROSITE" id="PS50011"/>
    </source>
</evidence>
<dbReference type="InterPro" id="IPR011990">
    <property type="entry name" value="TPR-like_helical_dom_sf"/>
</dbReference>
<dbReference type="InterPro" id="IPR016032">
    <property type="entry name" value="Sig_transdc_resp-reg_C-effctor"/>
</dbReference>
<evidence type="ECO:0000256" key="1">
    <source>
        <dbReference type="ARBA" id="ARBA00023125"/>
    </source>
</evidence>
<name>A0ABU2WHY1_9GAMM</name>
<keyword evidence="1 2" id="KW-0238">DNA-binding</keyword>
<dbReference type="EMBL" id="JAVRIC010000010">
    <property type="protein sequence ID" value="MDT0497467.1"/>
    <property type="molecule type" value="Genomic_DNA"/>
</dbReference>
<feature type="DNA-binding region" description="OmpR/PhoB-type" evidence="2">
    <location>
        <begin position="15"/>
        <end position="111"/>
    </location>
</feature>
<feature type="domain" description="OmpR/PhoB-type" evidence="4">
    <location>
        <begin position="15"/>
        <end position="111"/>
    </location>
</feature>
<evidence type="ECO:0000256" key="2">
    <source>
        <dbReference type="PROSITE-ProRule" id="PRU01091"/>
    </source>
</evidence>
<dbReference type="SUPFAM" id="SSF46894">
    <property type="entry name" value="C-terminal effector domain of the bipartite response regulators"/>
    <property type="match status" value="1"/>
</dbReference>
<dbReference type="InterPro" id="IPR051681">
    <property type="entry name" value="Ser/Thr_Kinases-Pseudokinases"/>
</dbReference>
<dbReference type="InterPro" id="IPR000719">
    <property type="entry name" value="Prot_kinase_dom"/>
</dbReference>
<dbReference type="SMART" id="SM00220">
    <property type="entry name" value="S_TKc"/>
    <property type="match status" value="1"/>
</dbReference>
<dbReference type="PROSITE" id="PS51755">
    <property type="entry name" value="OMPR_PHOB"/>
    <property type="match status" value="1"/>
</dbReference>
<keyword evidence="6" id="KW-1185">Reference proteome</keyword>
<dbReference type="CDD" id="cd00383">
    <property type="entry name" value="trans_reg_C"/>
    <property type="match status" value="1"/>
</dbReference>
<dbReference type="Pfam" id="PF00069">
    <property type="entry name" value="Pkinase"/>
    <property type="match status" value="1"/>
</dbReference>
<dbReference type="SUPFAM" id="SSF56112">
    <property type="entry name" value="Protein kinase-like (PK-like)"/>
    <property type="match status" value="1"/>
</dbReference>
<dbReference type="RefSeq" id="WP_311364858.1">
    <property type="nucleotide sequence ID" value="NZ_JAVRIC010000010.1"/>
</dbReference>
<dbReference type="Pfam" id="PF13374">
    <property type="entry name" value="TPR_10"/>
    <property type="match status" value="1"/>
</dbReference>
<sequence>MGKKRDSLDELPVSAGLWQFGEFELDQRSRELRCGGGALELEPKPFNLLVLLLQNAGELVTKEELFDSLWRGSIVTDSVLTRCVSKLRQALGDSAGKRIVTVHGYGYRLQGEVRHLDDEAPPPQDLAAGVQPEPGDPLPYRSGWRYEKRLGGHGHTWRIVSNDGSQRRVVKQASNVAEAHSLYREHSLCSVLFRAYGESGPFVRVLELISHETLPALEFEYLPAGSLGDWYLDCGGVDRVSLECRIDLAIQIAEALNAVHQAGILHKDLKPSNLLIEIDSQGAPRVRLADFGAGHLLQRSRLIELGLTRGLFPTLADSGSGTPFYTAPEVLDQQTPTVRSDIYSLGVLLYQLVTGDLQRAFTPGWERDVPDEMLRSDIADCADRDPARRLGSADELATRLRLLAQRRRNHEAQRQAQVEAQLAGEALKFAMVSRRWSWRLALTLTAALLVSAVLGWNARQEQRRAEVHAATSRAINGFLNDDLLAAANPYLGDGGRNVTVASVLDAATDRLHERLGAQPEVMGNVALSLGGAYENLGLQEEAERLYGSVLAELTPRLDASASVIRDLRFKLAYVEVELARLDLAALHFEALRRQAEAEHGPWAMDTIRARYGAAWVTFEQGDYVEAARRFELLDEGTLAAGFGDTPTYIDICWNRAEAEIELHHWALAEQLMRFVVARYTDDNGADSARVLYPSITLGYIHQMRGRFDLAEAELQSVYERSVSLLGERHPVSYSALHHLGILRLREHRYQEAEQMFQAVVDGRTRLYGEQSFMTRYSMNRLAQAWLALGRSHEAEALFERTWQASVERLGEAHPNSLDISRGYAVAQAANGKTEVAEQRLRRILELAPQHLPPNNNRIGTTHLALSDLLQATGRLDEALAEAQAGERVLRGAFGPEQDEVQAAQRMVARLSAQANGSGLAATVTDPPVQKLKR</sequence>
<dbReference type="PROSITE" id="PS50011">
    <property type="entry name" value="PROTEIN_KINASE_DOM"/>
    <property type="match status" value="1"/>
</dbReference>
<dbReference type="Proteomes" id="UP001254608">
    <property type="component" value="Unassembled WGS sequence"/>
</dbReference>